<dbReference type="EMBL" id="BSNN01000002">
    <property type="protein sequence ID" value="GLQ34760.1"/>
    <property type="molecule type" value="Genomic_DNA"/>
</dbReference>
<keyword evidence="3" id="KW-1185">Reference proteome</keyword>
<proteinExistence type="predicted"/>
<name>A0ABQ5VTK2_9RHOB</name>
<sequence>MFISLLITFLLCAAGSAYVWHSAGAPNPSWRAHYPPINQRPRSGPVPRMARYRANLHQSTIKLMPALQASPHPGRAKRNNQANLLALKIQFAQQPEILFLNALCIGNLRRKDPDPEMRALFFDIWTKQRRYMLKNIDTRWLLSALITFEFVSDNPRQQQAATTSFAFFSMMRLYESERMVHGASPTKQLRRNFRVQKVTMGFNSNSMLRGDADENLIKLMIRLADSDPVTGPMIGELLARMHCDQGNIFARIRNARAKRPDSERNM</sequence>
<evidence type="ECO:0000256" key="1">
    <source>
        <dbReference type="SAM" id="SignalP"/>
    </source>
</evidence>
<evidence type="ECO:0000313" key="3">
    <source>
        <dbReference type="Proteomes" id="UP001156694"/>
    </source>
</evidence>
<feature type="chain" id="PRO_5047204641" evidence="1">
    <location>
        <begin position="20"/>
        <end position="266"/>
    </location>
</feature>
<dbReference type="Proteomes" id="UP001156694">
    <property type="component" value="Unassembled WGS sequence"/>
</dbReference>
<comment type="caution">
    <text evidence="2">The sequence shown here is derived from an EMBL/GenBank/DDBJ whole genome shotgun (WGS) entry which is preliminary data.</text>
</comment>
<evidence type="ECO:0000313" key="2">
    <source>
        <dbReference type="EMBL" id="GLQ34760.1"/>
    </source>
</evidence>
<reference evidence="3" key="1">
    <citation type="journal article" date="2019" name="Int. J. Syst. Evol. Microbiol.">
        <title>The Global Catalogue of Microorganisms (GCM) 10K type strain sequencing project: providing services to taxonomists for standard genome sequencing and annotation.</title>
        <authorList>
            <consortium name="The Broad Institute Genomics Platform"/>
            <consortium name="The Broad Institute Genome Sequencing Center for Infectious Disease"/>
            <person name="Wu L."/>
            <person name="Ma J."/>
        </authorList>
    </citation>
    <scope>NUCLEOTIDE SEQUENCE [LARGE SCALE GENOMIC DNA]</scope>
    <source>
        <strain evidence="3">NBRC 110140</strain>
    </source>
</reference>
<keyword evidence="1" id="KW-0732">Signal</keyword>
<feature type="signal peptide" evidence="1">
    <location>
        <begin position="1"/>
        <end position="19"/>
    </location>
</feature>
<organism evidence="2 3">
    <name type="scientific">Amylibacter marinus</name>
    <dbReference type="NCBI Taxonomy" id="1475483"/>
    <lineage>
        <taxon>Bacteria</taxon>
        <taxon>Pseudomonadati</taxon>
        <taxon>Pseudomonadota</taxon>
        <taxon>Alphaproteobacteria</taxon>
        <taxon>Rhodobacterales</taxon>
        <taxon>Paracoccaceae</taxon>
        <taxon>Amylibacter</taxon>
    </lineage>
</organism>
<gene>
    <name evidence="2" type="ORF">GCM10007939_10430</name>
</gene>
<protein>
    <submittedName>
        <fullName evidence="2">Uncharacterized protein</fullName>
    </submittedName>
</protein>
<accession>A0ABQ5VTK2</accession>